<feature type="compositionally biased region" description="Low complexity" evidence="11">
    <location>
        <begin position="55"/>
        <end position="67"/>
    </location>
</feature>
<proteinExistence type="inferred from homology"/>
<comment type="subcellular location">
    <subcellularLocation>
        <location evidence="1">Nucleus</location>
        <location evidence="1">Nuclear pore complex</location>
    </subcellularLocation>
</comment>
<organism evidence="13 14">
    <name type="scientific">Cryptococcus depauperatus CBS 7841</name>
    <dbReference type="NCBI Taxonomy" id="1295531"/>
    <lineage>
        <taxon>Eukaryota</taxon>
        <taxon>Fungi</taxon>
        <taxon>Dikarya</taxon>
        <taxon>Basidiomycota</taxon>
        <taxon>Agaricomycotina</taxon>
        <taxon>Tremellomycetes</taxon>
        <taxon>Tremellales</taxon>
        <taxon>Cryptococcaceae</taxon>
        <taxon>Cryptococcus</taxon>
    </lineage>
</organism>
<feature type="region of interest" description="Disordered" evidence="11">
    <location>
        <begin position="277"/>
        <end position="479"/>
    </location>
</feature>
<dbReference type="FunFam" id="3.30.1610.10:FF:000003">
    <property type="entry name" value="Nucleoporin SONB, putative"/>
    <property type="match status" value="1"/>
</dbReference>
<dbReference type="KEGG" id="cdep:91084534"/>
<keyword evidence="14" id="KW-1185">Reference proteome</keyword>
<dbReference type="GO" id="GO:0051028">
    <property type="term" value="P:mRNA transport"/>
    <property type="evidence" value="ECO:0007669"/>
    <property type="project" value="UniProtKB-KW"/>
</dbReference>
<feature type="compositionally biased region" description="Polar residues" evidence="11">
    <location>
        <begin position="849"/>
        <end position="872"/>
    </location>
</feature>
<feature type="compositionally biased region" description="Polar residues" evidence="11">
    <location>
        <begin position="761"/>
        <end position="789"/>
    </location>
</feature>
<feature type="compositionally biased region" description="Low complexity" evidence="11">
    <location>
        <begin position="435"/>
        <end position="464"/>
    </location>
</feature>
<sequence length="1776" mass="189379">MFGNSSTWGQTNQNQQQQGGGLFGSGGGFGQQNSGGFGQSVANSGSVFGGGGTSTSGTFGSSNQQSNTAFGARPTFGVSGSTFGQSNTTSGTGGLFGNNNTSSGGFGSNSNTSGGLFGAKPASGGFGSGATSSLFGAKPATGFGVSSGDQGNLKGPNELQTYQPNVAPPPPPTTGTANPAYYPTWQADPSTTSLGKEGPPHLFHTISAMSPYQGASWEELRAMDYQQNRKEATTQNQNAFGTASGGFGQPVTSGFGQQPVTNGFGAKPVTTNAFGSSAPSTGFGSTNTGGTSFGTTTNTGGGVFGQSQPQQPSGGGLFGQTNTNTGGGLFGSQAQQNNTGSSLFGNTNSNSFGGAQNSQQQGTAGFGAFGQNKPAFGSTGTTTGFGANSGSTNIFSQTGTGSAGFGGFGQSQNQQQQQQQQQPATGGGLFGSGGNLASNNNQQQNSGGSIFGQTNQQQQPAATNSFGAPKTGGLFSSVSTPASTGTTGFGAFGQNNQQSGATGGIFGTGANNTGTSAGLFGQTQPQQNTQQQAVGGSLFGSTPAASSAASGGLFGTKPATAAPSTGLFGQTQPSQQPAQANYNLFGSTSNNTLGSNTSQGQQSTGLFGAKPAGGGLFGSIGATGTGTGLFGQQSQQQQNQQPQSSNGVGLFGTLGQSQQGSTGLFSSTATQPTQPGAFGGNSFSGGINQPITQQPQQLQPVLQASINQNPYGNNPLFAYNGQKLDTSLFSKKPAVPPLTVSSYRLSPSTNKSKMNRLRGFTSSLSASQSPVRSGSPLSVGSPNRSSLLNSPVAPDRYKGLSESALSPNAFVPRPNIKKLNVTPRLGSSIGGGGDGMEFLLGRSALKNSTDTVDSTSRSIPDTSVRTNSFDNNISRHDTLHSPVNRESIVAISEQPLKKGDYWCRPKLEKLKAMSKQELTELRGFTAGRRGYGEVSFLEPVDLTRAPIDDLLGAIIVVDQSELSVYPDDYSDKPPMGKGLNVPARIMLENVFTTDKATKEWVIDPKDPRFQKFVKRVKAIPNTEFISYTDDGVWTFRVEHFTTYGIAESDEEESFDETDMVVQEEGVENDHWRLSSATDDNEKYAVLAPTKPIYNYNAEHDSGLEEDEFTESSLIEDDVKIGNDESIARIDVPLSPEWTTSVGNRLGPDGMKNIMEMRNSFFGSTATIKKPSKELAANRRRGTERYESFFERAEEELEKFDERAIKRTSFGETQTSLPKLRKPRKYVKVTLDNSVSHRNEGLLADAGMALGRSFRCSWGPNGELIHFGKICSPREVIETTSSAAIYIEKVQMLASNPKVEDLKACRLLRLHLDSTYIEQIDGVPVATLKPEIRFCDFVARFDAGDRSHEVNVFRLGSALFDELDLHLPRNSSEELSQKIMSIRRKLAVSRWLEDAVAPAVDSDLIANAENKPGKIFALLSGHQVKRAVESALEGGDMRLATLISQAGGQELLKNELLKQLEEWETHEVNAFIALGYRRIYALLAGITDISPGDPFHGSSGCPDVLIAEGLDWKRAFGLHMWYGLSFNCTIRDVVNFYNLSLSSSHPPSEPLPPYLESPSDVSRLWHSSTESIDIVYQLLCLYSDDTISLDQVLRSQDTSPSPFDVRLAWHLYMLLSRALKRRDFEDRDEETGNSASADRLTQGYAAQLIQIGEWKWAAFVLLHLENANGREKALRALLYHHPDLTSEDQAFLTDKLQIPSEWIYASQASLLCFSDDAWEEYHVLIKAKLYDRAYSVLVDKLAPEAIIRNDRHLLERMCSKVKGKTTNRVTFPSMPVT</sequence>
<feature type="region of interest" description="Disordered" evidence="11">
    <location>
        <begin position="627"/>
        <end position="697"/>
    </location>
</feature>
<dbReference type="RefSeq" id="XP_066065874.1">
    <property type="nucleotide sequence ID" value="XM_066209777.1"/>
</dbReference>
<keyword evidence="9" id="KW-0906">Nuclear pore complex</keyword>
<evidence type="ECO:0000256" key="10">
    <source>
        <dbReference type="ARBA" id="ARBA00023242"/>
    </source>
</evidence>
<dbReference type="InterPro" id="IPR036903">
    <property type="entry name" value="Nup98_auto-Pept-S59_dom_sf"/>
</dbReference>
<dbReference type="SUPFAM" id="SSF82215">
    <property type="entry name" value="C-terminal autoproteolytic domain of nucleoporin nup98"/>
    <property type="match status" value="1"/>
</dbReference>
<reference evidence="13" key="1">
    <citation type="submission" date="2016-06" db="EMBL/GenBank/DDBJ databases">
        <authorList>
            <person name="Cuomo C."/>
            <person name="Litvintseva A."/>
            <person name="Heitman J."/>
            <person name="Chen Y."/>
            <person name="Sun S."/>
            <person name="Springer D."/>
            <person name="Dromer F."/>
            <person name="Young S."/>
            <person name="Zeng Q."/>
            <person name="Chapman S."/>
            <person name="Gujja S."/>
            <person name="Saif S."/>
            <person name="Birren B."/>
        </authorList>
    </citation>
    <scope>NUCLEOTIDE SEQUENCE</scope>
    <source>
        <strain evidence="13">CBS 7841</strain>
    </source>
</reference>
<feature type="compositionally biased region" description="Low complexity" evidence="11">
    <location>
        <begin position="369"/>
        <end position="400"/>
    </location>
</feature>
<keyword evidence="5" id="KW-0068">Autocatalytic cleavage</keyword>
<dbReference type="Gene3D" id="1.25.40.690">
    <property type="match status" value="1"/>
</dbReference>
<evidence type="ECO:0000259" key="12">
    <source>
        <dbReference type="PROSITE" id="PS51434"/>
    </source>
</evidence>
<evidence type="ECO:0000313" key="13">
    <source>
        <dbReference type="EMBL" id="WVN85173.1"/>
    </source>
</evidence>
<feature type="compositionally biased region" description="Gly residues" evidence="11">
    <location>
        <begin position="18"/>
        <end position="38"/>
    </location>
</feature>
<dbReference type="GO" id="GO:0003723">
    <property type="term" value="F:RNA binding"/>
    <property type="evidence" value="ECO:0007669"/>
    <property type="project" value="TreeGrafter"/>
</dbReference>
<feature type="compositionally biased region" description="Polar residues" evidence="11">
    <location>
        <begin position="332"/>
        <end position="358"/>
    </location>
</feature>
<dbReference type="InterPro" id="IPR021967">
    <property type="entry name" value="Nup98_C"/>
</dbReference>
<dbReference type="EMBL" id="CP143784">
    <property type="protein sequence ID" value="WVN85173.1"/>
    <property type="molecule type" value="Genomic_DNA"/>
</dbReference>
<dbReference type="InterPro" id="IPR007230">
    <property type="entry name" value="Nup98_auto-Pept-S59_dom"/>
</dbReference>
<evidence type="ECO:0000256" key="8">
    <source>
        <dbReference type="ARBA" id="ARBA00023010"/>
    </source>
</evidence>
<protein>
    <recommendedName>
        <fullName evidence="12">Peptidase S59 domain-containing protein</fullName>
    </recommendedName>
</protein>
<dbReference type="PANTHER" id="PTHR23198:SF6">
    <property type="entry name" value="NUCLEAR PORE COMPLEX PROTEIN NUP98-NUP96"/>
    <property type="match status" value="1"/>
</dbReference>
<dbReference type="GO" id="GO:0006405">
    <property type="term" value="P:RNA export from nucleus"/>
    <property type="evidence" value="ECO:0007669"/>
    <property type="project" value="TreeGrafter"/>
</dbReference>
<keyword evidence="6" id="KW-0509">mRNA transport</keyword>
<feature type="compositionally biased region" description="Low complexity" evidence="11">
    <location>
        <begin position="587"/>
        <end position="600"/>
    </location>
</feature>
<reference evidence="13" key="3">
    <citation type="submission" date="2024-01" db="EMBL/GenBank/DDBJ databases">
        <authorList>
            <person name="Coelho M.A."/>
            <person name="David-Palma M."/>
            <person name="Shea T."/>
            <person name="Sun S."/>
            <person name="Cuomo C.A."/>
            <person name="Heitman J."/>
        </authorList>
    </citation>
    <scope>NUCLEOTIDE SEQUENCE</scope>
    <source>
        <strain evidence="13">CBS 7841</strain>
    </source>
</reference>
<gene>
    <name evidence="13" type="ORF">L203_100318</name>
</gene>
<evidence type="ECO:0000256" key="1">
    <source>
        <dbReference type="ARBA" id="ARBA00004567"/>
    </source>
</evidence>
<feature type="compositionally biased region" description="Low complexity" evidence="11">
    <location>
        <begin position="632"/>
        <end position="668"/>
    </location>
</feature>
<dbReference type="Gene3D" id="3.30.1610.10">
    <property type="entry name" value="Peptidase S59, nucleoporin"/>
    <property type="match status" value="1"/>
</dbReference>
<feature type="region of interest" description="Disordered" evidence="11">
    <location>
        <begin position="587"/>
        <end position="610"/>
    </location>
</feature>
<feature type="compositionally biased region" description="Gly residues" evidence="11">
    <location>
        <begin position="425"/>
        <end position="434"/>
    </location>
</feature>
<dbReference type="GO" id="GO:0000973">
    <property type="term" value="P:post-transcriptional tethering of RNA polymerase II gene DNA at nuclear periphery"/>
    <property type="evidence" value="ECO:0007669"/>
    <property type="project" value="TreeGrafter"/>
</dbReference>
<dbReference type="Pfam" id="PF13634">
    <property type="entry name" value="Nucleoporin_FG"/>
    <property type="match status" value="3"/>
</dbReference>
<evidence type="ECO:0000256" key="6">
    <source>
        <dbReference type="ARBA" id="ARBA00022816"/>
    </source>
</evidence>
<dbReference type="Pfam" id="PF04096">
    <property type="entry name" value="Nucleoporin2"/>
    <property type="match status" value="1"/>
</dbReference>
<feature type="domain" description="Peptidase S59" evidence="12">
    <location>
        <begin position="898"/>
        <end position="1040"/>
    </location>
</feature>
<dbReference type="Proteomes" id="UP000094043">
    <property type="component" value="Chromosome 1"/>
</dbReference>
<name>A0AAJ8JMT7_9TREE</name>
<dbReference type="GeneID" id="91084534"/>
<dbReference type="GO" id="GO:0008139">
    <property type="term" value="F:nuclear localization sequence binding"/>
    <property type="evidence" value="ECO:0007669"/>
    <property type="project" value="TreeGrafter"/>
</dbReference>
<keyword evidence="7" id="KW-0653">Protein transport</keyword>
<feature type="region of interest" description="Disordered" evidence="11">
    <location>
        <begin position="849"/>
        <end position="877"/>
    </location>
</feature>
<keyword evidence="3" id="KW-0813">Transport</keyword>
<dbReference type="PROSITE" id="PS51434">
    <property type="entry name" value="NUP_C"/>
    <property type="match status" value="1"/>
</dbReference>
<dbReference type="GO" id="GO:0034398">
    <property type="term" value="P:telomere tethering at nuclear periphery"/>
    <property type="evidence" value="ECO:0007669"/>
    <property type="project" value="TreeGrafter"/>
</dbReference>
<dbReference type="Pfam" id="PF12110">
    <property type="entry name" value="Nup96"/>
    <property type="match status" value="1"/>
</dbReference>
<feature type="region of interest" description="Disordered" evidence="11">
    <location>
        <begin position="1"/>
        <end position="42"/>
    </location>
</feature>
<evidence type="ECO:0000256" key="5">
    <source>
        <dbReference type="ARBA" id="ARBA00022813"/>
    </source>
</evidence>
<dbReference type="GO" id="GO:0044614">
    <property type="term" value="C:nuclear pore cytoplasmic filaments"/>
    <property type="evidence" value="ECO:0007669"/>
    <property type="project" value="TreeGrafter"/>
</dbReference>
<dbReference type="GO" id="GO:0017056">
    <property type="term" value="F:structural constituent of nuclear pore"/>
    <property type="evidence" value="ECO:0007669"/>
    <property type="project" value="InterPro"/>
</dbReference>
<dbReference type="InterPro" id="IPR037665">
    <property type="entry name" value="Nucleoporin_S59-like"/>
</dbReference>
<dbReference type="PANTHER" id="PTHR23198">
    <property type="entry name" value="NUCLEOPORIN"/>
    <property type="match status" value="1"/>
</dbReference>
<evidence type="ECO:0000256" key="11">
    <source>
        <dbReference type="SAM" id="MobiDB-lite"/>
    </source>
</evidence>
<comment type="similarity">
    <text evidence="2">Belongs to the nucleoporin GLFG family.</text>
</comment>
<feature type="compositionally biased region" description="Low complexity" evidence="11">
    <location>
        <begin position="281"/>
        <end position="298"/>
    </location>
</feature>
<dbReference type="Gene3D" id="1.10.10.2360">
    <property type="match status" value="1"/>
</dbReference>
<evidence type="ECO:0000256" key="7">
    <source>
        <dbReference type="ARBA" id="ARBA00022927"/>
    </source>
</evidence>
<keyword evidence="4" id="KW-0677">Repeat</keyword>
<evidence type="ECO:0000256" key="2">
    <source>
        <dbReference type="ARBA" id="ARBA00008926"/>
    </source>
</evidence>
<evidence type="ECO:0000313" key="14">
    <source>
        <dbReference type="Proteomes" id="UP000094043"/>
    </source>
</evidence>
<evidence type="ECO:0000256" key="4">
    <source>
        <dbReference type="ARBA" id="ARBA00022737"/>
    </source>
</evidence>
<keyword evidence="10" id="KW-0539">Nucleus</keyword>
<reference evidence="13" key="2">
    <citation type="journal article" date="2022" name="Elife">
        <title>Obligate sexual reproduction of a homothallic fungus closely related to the Cryptococcus pathogenic species complex.</title>
        <authorList>
            <person name="Passer A.R."/>
            <person name="Clancey S.A."/>
            <person name="Shea T."/>
            <person name="David-Palma M."/>
            <person name="Averette A.F."/>
            <person name="Boekhout T."/>
            <person name="Porcel B.M."/>
            <person name="Nowrousian M."/>
            <person name="Cuomo C.A."/>
            <person name="Sun S."/>
            <person name="Heitman J."/>
            <person name="Coelho M.A."/>
        </authorList>
    </citation>
    <scope>NUCLEOTIDE SEQUENCE</scope>
    <source>
        <strain evidence="13">CBS 7841</strain>
    </source>
</reference>
<keyword evidence="8" id="KW-0811">Translocation</keyword>
<feature type="compositionally biased region" description="Low complexity" evidence="11">
    <location>
        <begin position="410"/>
        <end position="424"/>
    </location>
</feature>
<accession>A0AAJ8JMT7</accession>
<feature type="region of interest" description="Disordered" evidence="11">
    <location>
        <begin position="761"/>
        <end position="792"/>
    </location>
</feature>
<evidence type="ECO:0000256" key="3">
    <source>
        <dbReference type="ARBA" id="ARBA00022448"/>
    </source>
</evidence>
<dbReference type="GO" id="GO:0006606">
    <property type="term" value="P:protein import into nucleus"/>
    <property type="evidence" value="ECO:0007669"/>
    <property type="project" value="TreeGrafter"/>
</dbReference>
<evidence type="ECO:0000256" key="9">
    <source>
        <dbReference type="ARBA" id="ARBA00023132"/>
    </source>
</evidence>
<dbReference type="InterPro" id="IPR025574">
    <property type="entry name" value="Nucleoporin_FG_rpt"/>
</dbReference>
<feature type="region of interest" description="Disordered" evidence="11">
    <location>
        <begin position="55"/>
        <end position="74"/>
    </location>
</feature>